<dbReference type="Gene3D" id="3.60.21.10">
    <property type="match status" value="1"/>
</dbReference>
<feature type="domain" description="Calcineurin-like phosphoesterase" evidence="3">
    <location>
        <begin position="155"/>
        <end position="342"/>
    </location>
</feature>
<feature type="signal peptide" evidence="2">
    <location>
        <begin position="1"/>
        <end position="22"/>
    </location>
</feature>
<feature type="chain" id="PRO_5024278221" evidence="2">
    <location>
        <begin position="23"/>
        <end position="431"/>
    </location>
</feature>
<dbReference type="InterPro" id="IPR015914">
    <property type="entry name" value="PAPs_N"/>
</dbReference>
<dbReference type="Pfam" id="PF16656">
    <property type="entry name" value="Pur_ac_phosph_N"/>
    <property type="match status" value="1"/>
</dbReference>
<dbReference type="InterPro" id="IPR004843">
    <property type="entry name" value="Calcineurin-like_PHP"/>
</dbReference>
<sequence length="431" mass="50334">MKMKRNKLVAFLLFLLFQCAFAQISTELQARWDKESSVPENPLLEHRPTSLPDRITLIPVASDNREIAVVWRTDTLIKEGTLEIVKGDDYSFPKENRKRITASYKVVQYKDYPMHYHKAIVSDLEPNSVYRYRVGKSPYWSAWNTYVHHNQSDTLRILYFGDTQNGIYKHAKRIYKEAFRKFGKAQLAVHVGDLINHANNDYEWAEWHASTADINATIPIIAAPGNHEYLKNLEGKKIKLSNYWSATFPYPYSWEAGQYYLDYGFVRFIVMNSNEKIYEQGKWLEQILSETQQDWVIIVAHHPVFSGARNRINKGLLENWLPVIEKYKDKIGLVLQGHDHTYARGGLESRTGTKERPSQPVFTVTVVGDKYYNLDKQNWMDVSYSNVSSYQYIEITKNKIIYKAMSETNTLIDEFTIEKKGIKKSRKKSRK</sequence>
<dbReference type="InterPro" id="IPR029052">
    <property type="entry name" value="Metallo-depent_PP-like"/>
</dbReference>
<dbReference type="Proteomes" id="UP000398217">
    <property type="component" value="Unassembled WGS sequence"/>
</dbReference>
<evidence type="ECO:0000259" key="4">
    <source>
        <dbReference type="Pfam" id="PF16656"/>
    </source>
</evidence>
<dbReference type="Gene3D" id="2.60.40.380">
    <property type="entry name" value="Purple acid phosphatase-like, N-terminal"/>
    <property type="match status" value="1"/>
</dbReference>
<evidence type="ECO:0000313" key="5">
    <source>
        <dbReference type="EMBL" id="GET46563.1"/>
    </source>
</evidence>
<proteinExistence type="predicted"/>
<gene>
    <name evidence="5" type="ORF">RCZ01_18650</name>
</gene>
<dbReference type="AlphaFoldDB" id="A0A5M4BAD0"/>
<dbReference type="PANTHER" id="PTHR45867">
    <property type="entry name" value="PURPLE ACID PHOSPHATASE"/>
    <property type="match status" value="1"/>
</dbReference>
<dbReference type="GO" id="GO:0003993">
    <property type="term" value="F:acid phosphatase activity"/>
    <property type="evidence" value="ECO:0007669"/>
    <property type="project" value="InterPro"/>
</dbReference>
<accession>A0A5M4BAD0</accession>
<keyword evidence="1 2" id="KW-0732">Signal</keyword>
<evidence type="ECO:0000313" key="6">
    <source>
        <dbReference type="Proteomes" id="UP000398217"/>
    </source>
</evidence>
<dbReference type="SUPFAM" id="SSF56300">
    <property type="entry name" value="Metallo-dependent phosphatases"/>
    <property type="match status" value="1"/>
</dbReference>
<evidence type="ECO:0000256" key="2">
    <source>
        <dbReference type="SAM" id="SignalP"/>
    </source>
</evidence>
<comment type="caution">
    <text evidence="5">The sequence shown here is derived from an EMBL/GenBank/DDBJ whole genome shotgun (WGS) entry which is preliminary data.</text>
</comment>
<dbReference type="GO" id="GO:0046872">
    <property type="term" value="F:metal ion binding"/>
    <property type="evidence" value="ECO:0007669"/>
    <property type="project" value="InterPro"/>
</dbReference>
<dbReference type="Pfam" id="PF00149">
    <property type="entry name" value="Metallophos"/>
    <property type="match status" value="1"/>
</dbReference>
<dbReference type="SUPFAM" id="SSF49363">
    <property type="entry name" value="Purple acid phosphatase, N-terminal domain"/>
    <property type="match status" value="1"/>
</dbReference>
<name>A0A5M4BAD0_9FLAO</name>
<protein>
    <submittedName>
        <fullName evidence="5">Phosphoesterase</fullName>
    </submittedName>
</protein>
<dbReference type="EMBL" id="BLBC01000012">
    <property type="protein sequence ID" value="GET46563.1"/>
    <property type="molecule type" value="Genomic_DNA"/>
</dbReference>
<feature type="domain" description="Purple acid phosphatase N-terminal" evidence="4">
    <location>
        <begin position="52"/>
        <end position="145"/>
    </location>
</feature>
<dbReference type="InterPro" id="IPR008963">
    <property type="entry name" value="Purple_acid_Pase-like_N"/>
</dbReference>
<evidence type="ECO:0000259" key="3">
    <source>
        <dbReference type="Pfam" id="PF00149"/>
    </source>
</evidence>
<keyword evidence="6" id="KW-1185">Reference proteome</keyword>
<organism evidence="5 6">
    <name type="scientific">Capnocytophaga felis</name>
    <dbReference type="NCBI Taxonomy" id="2267611"/>
    <lineage>
        <taxon>Bacteria</taxon>
        <taxon>Pseudomonadati</taxon>
        <taxon>Bacteroidota</taxon>
        <taxon>Flavobacteriia</taxon>
        <taxon>Flavobacteriales</taxon>
        <taxon>Flavobacteriaceae</taxon>
        <taxon>Capnocytophaga</taxon>
    </lineage>
</organism>
<dbReference type="PANTHER" id="PTHR45867:SF3">
    <property type="entry name" value="ACID PHOSPHATASE TYPE 7"/>
    <property type="match status" value="1"/>
</dbReference>
<evidence type="ECO:0000256" key="1">
    <source>
        <dbReference type="ARBA" id="ARBA00022729"/>
    </source>
</evidence>
<reference evidence="6" key="1">
    <citation type="journal article" date="2020" name="Int. J. Syst. Evol. Microbiol.">
        <title>Capnocytophaga felis sp. nov. isolated from the feline oral cavity.</title>
        <authorList>
            <person name="Suzuki M."/>
            <person name="Umeda K."/>
            <person name="Kimura M."/>
            <person name="Imaoka K."/>
            <person name="Morikawa S."/>
            <person name="Maeda K."/>
        </authorList>
    </citation>
    <scope>NUCLEOTIDE SEQUENCE [LARGE SCALE GENOMIC DNA]</scope>
    <source>
        <strain evidence="6">KC07070</strain>
    </source>
</reference>